<evidence type="ECO:0000313" key="2">
    <source>
        <dbReference type="Proteomes" id="UP000310200"/>
    </source>
</evidence>
<dbReference type="AlphaFoldDB" id="A0A4V3SCR3"/>
<dbReference type="EMBL" id="QBLH01000137">
    <property type="protein sequence ID" value="TGZ57624.1"/>
    <property type="molecule type" value="Genomic_DNA"/>
</dbReference>
<protein>
    <submittedName>
        <fullName evidence="1">Uncharacterized protein</fullName>
    </submittedName>
</protein>
<proteinExistence type="predicted"/>
<keyword evidence="2" id="KW-1185">Reference proteome</keyword>
<sequence>MSHVELEEEVIKRKARKLYIEKLMGLGINLTKLSVRKRTARGVSYTLCSNNRYFETSVAFRRCDMDVNMAGRLASGRTKEAVDRAALCICMGTYPQDPMLAQRTRTSHLLRLYSRRERLHAHLCTSGRARERDTAGRRVRRSLLGRGQIVTFHFDEGYTSPWAKSEERRERAPAYLPLFGLALGSKTQFIVGNRVVPDKDASGTDRECFIADLSR</sequence>
<dbReference type="Proteomes" id="UP000310200">
    <property type="component" value="Unassembled WGS sequence"/>
</dbReference>
<comment type="caution">
    <text evidence="1">The sequence shown here is derived from an EMBL/GenBank/DDBJ whole genome shotgun (WGS) entry which is preliminary data.</text>
</comment>
<reference evidence="1 2" key="1">
    <citation type="journal article" date="2019" name="Philos. Trans. R. Soc. Lond., B, Biol. Sci.">
        <title>Ant behaviour and brain gene expression of defending hosts depend on the ecological success of the intruding social parasite.</title>
        <authorList>
            <person name="Kaur R."/>
            <person name="Stoldt M."/>
            <person name="Jongepier E."/>
            <person name="Feldmeyer B."/>
            <person name="Menzel F."/>
            <person name="Bornberg-Bauer E."/>
            <person name="Foitzik S."/>
        </authorList>
    </citation>
    <scope>NUCLEOTIDE SEQUENCE [LARGE SCALE GENOMIC DNA]</scope>
    <source>
        <tissue evidence="1">Whole body</tissue>
    </source>
</reference>
<accession>A0A4V3SCR3</accession>
<organism evidence="1 2">
    <name type="scientific">Temnothorax longispinosus</name>
    <dbReference type="NCBI Taxonomy" id="300112"/>
    <lineage>
        <taxon>Eukaryota</taxon>
        <taxon>Metazoa</taxon>
        <taxon>Ecdysozoa</taxon>
        <taxon>Arthropoda</taxon>
        <taxon>Hexapoda</taxon>
        <taxon>Insecta</taxon>
        <taxon>Pterygota</taxon>
        <taxon>Neoptera</taxon>
        <taxon>Endopterygota</taxon>
        <taxon>Hymenoptera</taxon>
        <taxon>Apocrita</taxon>
        <taxon>Aculeata</taxon>
        <taxon>Formicoidea</taxon>
        <taxon>Formicidae</taxon>
        <taxon>Myrmicinae</taxon>
        <taxon>Temnothorax</taxon>
    </lineage>
</organism>
<name>A0A4V3SCR3_9HYME</name>
<evidence type="ECO:0000313" key="1">
    <source>
        <dbReference type="EMBL" id="TGZ57624.1"/>
    </source>
</evidence>
<gene>
    <name evidence="1" type="ORF">DBV15_03989</name>
</gene>